<dbReference type="InterPro" id="IPR011051">
    <property type="entry name" value="RmlC_Cupin_sf"/>
</dbReference>
<keyword evidence="3" id="KW-1185">Reference proteome</keyword>
<proteinExistence type="predicted"/>
<dbReference type="Pfam" id="PF07883">
    <property type="entry name" value="Cupin_2"/>
    <property type="match status" value="1"/>
</dbReference>
<dbReference type="SUPFAM" id="SSF51182">
    <property type="entry name" value="RmlC-like cupins"/>
    <property type="match status" value="1"/>
</dbReference>
<reference evidence="2" key="1">
    <citation type="submission" date="2023-05" db="EMBL/GenBank/DDBJ databases">
        <title>Anaerotaeda fermentans gen. nov., sp. nov., a novel anaerobic planctomycete of the new family within the order Sedimentisphaerales isolated from Taman Peninsula, Russia.</title>
        <authorList>
            <person name="Khomyakova M.A."/>
            <person name="Merkel A.Y."/>
            <person name="Slobodkin A.I."/>
        </authorList>
    </citation>
    <scope>NUCLEOTIDE SEQUENCE</scope>
    <source>
        <strain evidence="2">M17dextr</strain>
    </source>
</reference>
<dbReference type="InterPro" id="IPR013096">
    <property type="entry name" value="Cupin_2"/>
</dbReference>
<evidence type="ECO:0000313" key="2">
    <source>
        <dbReference type="EMBL" id="MDI6449208.1"/>
    </source>
</evidence>
<organism evidence="2 3">
    <name type="scientific">Anaerobaca lacustris</name>
    <dbReference type="NCBI Taxonomy" id="3044600"/>
    <lineage>
        <taxon>Bacteria</taxon>
        <taxon>Pseudomonadati</taxon>
        <taxon>Planctomycetota</taxon>
        <taxon>Phycisphaerae</taxon>
        <taxon>Sedimentisphaerales</taxon>
        <taxon>Anaerobacaceae</taxon>
        <taxon>Anaerobaca</taxon>
    </lineage>
</organism>
<dbReference type="InterPro" id="IPR014710">
    <property type="entry name" value="RmlC-like_jellyroll"/>
</dbReference>
<accession>A0AAW6U076</accession>
<sequence>MANYIVAHFDQIDPVKCPCGLARRAFALPENTTATMHIVDIQADSKAHYHKAHTEIYLVLEGAGHIELDGQMVPVRPFSTVLIKPHCRHRAVGQMRIVNVCIPPFDPADEHFD</sequence>
<gene>
    <name evidence="2" type="ORF">QJ522_09150</name>
</gene>
<evidence type="ECO:0000259" key="1">
    <source>
        <dbReference type="Pfam" id="PF07883"/>
    </source>
</evidence>
<dbReference type="Gene3D" id="2.60.120.10">
    <property type="entry name" value="Jelly Rolls"/>
    <property type="match status" value="1"/>
</dbReference>
<dbReference type="Proteomes" id="UP001431776">
    <property type="component" value="Unassembled WGS sequence"/>
</dbReference>
<name>A0AAW6U076_9BACT</name>
<dbReference type="AlphaFoldDB" id="A0AAW6U076"/>
<dbReference type="RefSeq" id="WP_349244616.1">
    <property type="nucleotide sequence ID" value="NZ_JASCXX010000009.1"/>
</dbReference>
<evidence type="ECO:0000313" key="3">
    <source>
        <dbReference type="Proteomes" id="UP001431776"/>
    </source>
</evidence>
<dbReference type="CDD" id="cd20295">
    <property type="entry name" value="cupin_Pac13-like"/>
    <property type="match status" value="1"/>
</dbReference>
<protein>
    <submittedName>
        <fullName evidence="2">Cupin domain-containing protein</fullName>
    </submittedName>
</protein>
<dbReference type="EMBL" id="JASCXX010000009">
    <property type="protein sequence ID" value="MDI6449208.1"/>
    <property type="molecule type" value="Genomic_DNA"/>
</dbReference>
<feature type="domain" description="Cupin type-2" evidence="1">
    <location>
        <begin position="41"/>
        <end position="91"/>
    </location>
</feature>
<comment type="caution">
    <text evidence="2">The sequence shown here is derived from an EMBL/GenBank/DDBJ whole genome shotgun (WGS) entry which is preliminary data.</text>
</comment>